<name>A0AAV2KII5_KNICA</name>
<feature type="domain" description="FAM194 C-terminal" evidence="1">
    <location>
        <begin position="170"/>
        <end position="316"/>
    </location>
</feature>
<protein>
    <recommendedName>
        <fullName evidence="1">FAM194 C-terminal domain-containing protein</fullName>
    </recommendedName>
</protein>
<dbReference type="EMBL" id="OZ035840">
    <property type="protein sequence ID" value="CAL1587779.1"/>
    <property type="molecule type" value="Genomic_DNA"/>
</dbReference>
<dbReference type="Proteomes" id="UP001497482">
    <property type="component" value="Chromosome 18"/>
</dbReference>
<evidence type="ECO:0000259" key="1">
    <source>
        <dbReference type="Pfam" id="PF14977"/>
    </source>
</evidence>
<dbReference type="InterPro" id="IPR029281">
    <property type="entry name" value="FAM194_C"/>
</dbReference>
<reference evidence="2 3" key="1">
    <citation type="submission" date="2024-04" db="EMBL/GenBank/DDBJ databases">
        <authorList>
            <person name="Waldvogel A.-M."/>
            <person name="Schoenle A."/>
        </authorList>
    </citation>
    <scope>NUCLEOTIDE SEQUENCE [LARGE SCALE GENOMIC DNA]</scope>
</reference>
<gene>
    <name evidence="2" type="ORF">KC01_LOCUS17702</name>
</gene>
<accession>A0AAV2KII5</accession>
<organism evidence="2 3">
    <name type="scientific">Knipowitschia caucasica</name>
    <name type="common">Caucasian dwarf goby</name>
    <name type="synonym">Pomatoschistus caucasicus</name>
    <dbReference type="NCBI Taxonomy" id="637954"/>
    <lineage>
        <taxon>Eukaryota</taxon>
        <taxon>Metazoa</taxon>
        <taxon>Chordata</taxon>
        <taxon>Craniata</taxon>
        <taxon>Vertebrata</taxon>
        <taxon>Euteleostomi</taxon>
        <taxon>Actinopterygii</taxon>
        <taxon>Neopterygii</taxon>
        <taxon>Teleostei</taxon>
        <taxon>Neoteleostei</taxon>
        <taxon>Acanthomorphata</taxon>
        <taxon>Gobiaria</taxon>
        <taxon>Gobiiformes</taxon>
        <taxon>Gobioidei</taxon>
        <taxon>Gobiidae</taxon>
        <taxon>Gobiinae</taxon>
        <taxon>Knipowitschia</taxon>
    </lineage>
</organism>
<evidence type="ECO:0000313" key="3">
    <source>
        <dbReference type="Proteomes" id="UP001497482"/>
    </source>
</evidence>
<proteinExistence type="predicted"/>
<dbReference type="PANTHER" id="PTHR23093:SF18">
    <property type="entry name" value="GLUTAMATE RICH 6"/>
    <property type="match status" value="1"/>
</dbReference>
<sequence length="357" mass="40512">MPSYFSRTAGILKYVRESEAGDLTFVTQPENQTAYVIKCEHCGEEMSPSLEEMYLFDAETEIKYCCDKWQQLHMLLVNMTNIWDNCQVPQDVTAPSNVNFKRENNQLLNSAKEVNLESNKFGDFMFEVPIFDNDPQGANVRCFRLSRPKHGSWVRLHKIDERTPYKDGFVDKYYTDGHKFLSVLDDGSTQVFYPSGLLAVLLVVTRAHGRVCIVYDESSDRQIRALFQSDGKGTCYHSNGSIWLNLNKHGGQCLDPEGSRVCRWTWHQSGSAPLKPIFFFLNPGVGVRLLGKKQVFVSFLANGKQAKFNVGAWCEKVTVELLTLTLAAAQRGCVLITSFNSSLKIPVWLPECSQKYL</sequence>
<keyword evidence="3" id="KW-1185">Reference proteome</keyword>
<dbReference type="Pfam" id="PF14977">
    <property type="entry name" value="FAM194"/>
    <property type="match status" value="1"/>
</dbReference>
<evidence type="ECO:0000313" key="2">
    <source>
        <dbReference type="EMBL" id="CAL1587779.1"/>
    </source>
</evidence>
<dbReference type="PANTHER" id="PTHR23093">
    <property type="entry name" value="SIMILAR TO CHROMOSOME 3 OPEN READING FRAME 20"/>
    <property type="match status" value="1"/>
</dbReference>
<dbReference type="AlphaFoldDB" id="A0AAV2KII5"/>